<sequence length="511" mass="57046">MELLGAAGEDAAFWEQFEQVAHEQVLKLRYGKEDAAAHREEKAAAEASRTYVHENAAVHIEGVVKMHDNKDEGSQKGKKKLIPTALLRFGRGRKLDIDRAASLEREAMDLRYALVDGQALHLYPLHDPSIHGHGGVAELSISGKAKQDSRGVVDAKKPLKRVSMVGAVVHVDVGARGVVVQLDEDASFTLSPMVLRGTEQATLDEWAKTLTCSSVSNFKADYKVVKRIGEGAFAKVFIATDRKTREKFAVKVLEVDRLDEKSRIYMRREISVLALLDEHPNIVTIRDVYEEPDRIFFVMELADCDLFHYLKIKGKMNEKTAKFVFEQVLRGIQHLHEAGITHRDIKPKNIVMSSLNSVKITDFGSARALENELVGASLALRKSTAGSGGFVAPEIIQNKTYGRKVDLWSAGVLLYYMLTHKLPFDATNEVLTYALIVRGKYSLDGSPWDEITPECKDLMANLMNLDVEARYRAEDALAHPWFSTGPRIIPSVSITDIKMNGEHDDNHEDTV</sequence>
<dbReference type="SUPFAM" id="SSF56112">
    <property type="entry name" value="Protein kinase-like (PK-like)"/>
    <property type="match status" value="1"/>
</dbReference>
<dbReference type="InterPro" id="IPR017441">
    <property type="entry name" value="Protein_kinase_ATP_BS"/>
</dbReference>
<keyword evidence="6" id="KW-1185">Reference proteome</keyword>
<reference evidence="6" key="1">
    <citation type="journal article" date="2019" name="Nat. Commun.">
        <title>Expansion of phycobilisome linker gene families in mesophilic red algae.</title>
        <authorList>
            <person name="Lee J."/>
            <person name="Kim D."/>
            <person name="Bhattacharya D."/>
            <person name="Yoon H.S."/>
        </authorList>
    </citation>
    <scope>NUCLEOTIDE SEQUENCE [LARGE SCALE GENOMIC DNA]</scope>
    <source>
        <strain evidence="6">CCMP 1328</strain>
    </source>
</reference>
<dbReference type="PROSITE" id="PS50011">
    <property type="entry name" value="PROTEIN_KINASE_DOM"/>
    <property type="match status" value="1"/>
</dbReference>
<evidence type="ECO:0000259" key="4">
    <source>
        <dbReference type="PROSITE" id="PS50011"/>
    </source>
</evidence>
<keyword evidence="5" id="KW-0418">Kinase</keyword>
<keyword evidence="5" id="KW-0808">Transferase</keyword>
<evidence type="ECO:0000313" key="6">
    <source>
        <dbReference type="Proteomes" id="UP000324585"/>
    </source>
</evidence>
<dbReference type="PANTHER" id="PTHR24347">
    <property type="entry name" value="SERINE/THREONINE-PROTEIN KINASE"/>
    <property type="match status" value="1"/>
</dbReference>
<dbReference type="PROSITE" id="PS00108">
    <property type="entry name" value="PROTEIN_KINASE_ST"/>
    <property type="match status" value="1"/>
</dbReference>
<dbReference type="EMBL" id="VRMN01000004">
    <property type="protein sequence ID" value="KAA8494673.1"/>
    <property type="molecule type" value="Genomic_DNA"/>
</dbReference>
<dbReference type="FunFam" id="1.10.510.10:FF:000571">
    <property type="entry name" value="Maternal embryonic leucine zipper kinase"/>
    <property type="match status" value="1"/>
</dbReference>
<organism evidence="5 6">
    <name type="scientific">Porphyridium purpureum</name>
    <name type="common">Red alga</name>
    <name type="synonym">Porphyridium cruentum</name>
    <dbReference type="NCBI Taxonomy" id="35688"/>
    <lineage>
        <taxon>Eukaryota</taxon>
        <taxon>Rhodophyta</taxon>
        <taxon>Bangiophyceae</taxon>
        <taxon>Porphyridiales</taxon>
        <taxon>Porphyridiaceae</taxon>
        <taxon>Porphyridium</taxon>
    </lineage>
</organism>
<comment type="caution">
    <text evidence="5">The sequence shown here is derived from an EMBL/GenBank/DDBJ whole genome shotgun (WGS) entry which is preliminary data.</text>
</comment>
<keyword evidence="2 3" id="KW-0067">ATP-binding</keyword>
<dbReference type="Proteomes" id="UP000324585">
    <property type="component" value="Unassembled WGS sequence"/>
</dbReference>
<dbReference type="Gene3D" id="1.10.510.10">
    <property type="entry name" value="Transferase(Phosphotransferase) domain 1"/>
    <property type="match status" value="1"/>
</dbReference>
<proteinExistence type="predicted"/>
<dbReference type="GO" id="GO:0004672">
    <property type="term" value="F:protein kinase activity"/>
    <property type="evidence" value="ECO:0007669"/>
    <property type="project" value="InterPro"/>
</dbReference>
<accession>A0A5J4YVC7</accession>
<dbReference type="AlphaFoldDB" id="A0A5J4YVC7"/>
<gene>
    <name evidence="5" type="ORF">FVE85_2914</name>
</gene>
<dbReference type="GO" id="GO:0005524">
    <property type="term" value="F:ATP binding"/>
    <property type="evidence" value="ECO:0007669"/>
    <property type="project" value="UniProtKB-UniRule"/>
</dbReference>
<dbReference type="SMART" id="SM00220">
    <property type="entry name" value="S_TKc"/>
    <property type="match status" value="1"/>
</dbReference>
<evidence type="ECO:0000256" key="1">
    <source>
        <dbReference type="ARBA" id="ARBA00022741"/>
    </source>
</evidence>
<dbReference type="Pfam" id="PF00069">
    <property type="entry name" value="Pkinase"/>
    <property type="match status" value="1"/>
</dbReference>
<dbReference type="InterPro" id="IPR008271">
    <property type="entry name" value="Ser/Thr_kinase_AS"/>
</dbReference>
<evidence type="ECO:0000256" key="2">
    <source>
        <dbReference type="ARBA" id="ARBA00022840"/>
    </source>
</evidence>
<dbReference type="PROSITE" id="PS00107">
    <property type="entry name" value="PROTEIN_KINASE_ATP"/>
    <property type="match status" value="1"/>
</dbReference>
<name>A0A5J4YVC7_PORPP</name>
<evidence type="ECO:0000256" key="3">
    <source>
        <dbReference type="PROSITE-ProRule" id="PRU10141"/>
    </source>
</evidence>
<dbReference type="FunFam" id="3.30.200.20:FF:000042">
    <property type="entry name" value="Aurora kinase A"/>
    <property type="match status" value="1"/>
</dbReference>
<keyword evidence="1 3" id="KW-0547">Nucleotide-binding</keyword>
<feature type="domain" description="Protein kinase" evidence="4">
    <location>
        <begin position="222"/>
        <end position="482"/>
    </location>
</feature>
<dbReference type="InterPro" id="IPR011009">
    <property type="entry name" value="Kinase-like_dom_sf"/>
</dbReference>
<feature type="binding site" evidence="3">
    <location>
        <position position="251"/>
    </location>
    <ligand>
        <name>ATP</name>
        <dbReference type="ChEBI" id="CHEBI:30616"/>
    </ligand>
</feature>
<dbReference type="CDD" id="cd05117">
    <property type="entry name" value="STKc_CAMK"/>
    <property type="match status" value="1"/>
</dbReference>
<dbReference type="OrthoDB" id="419455at2759"/>
<protein>
    <submittedName>
        <fullName evidence="5">Serine/threonine-protein kinase H1</fullName>
    </submittedName>
</protein>
<evidence type="ECO:0000313" key="5">
    <source>
        <dbReference type="EMBL" id="KAA8494673.1"/>
    </source>
</evidence>
<dbReference type="InterPro" id="IPR000719">
    <property type="entry name" value="Prot_kinase_dom"/>
</dbReference>